<evidence type="ECO:0000256" key="3">
    <source>
        <dbReference type="ARBA" id="ARBA00022651"/>
    </source>
</evidence>
<dbReference type="Pfam" id="PF00331">
    <property type="entry name" value="Glyco_hydro_10"/>
    <property type="match status" value="1"/>
</dbReference>
<accession>A0AAU8JID7</accession>
<protein>
    <recommendedName>
        <fullName evidence="9">Beta-xylanase</fullName>
        <ecNumber evidence="9">3.2.1.8</ecNumber>
    </recommendedName>
</protein>
<evidence type="ECO:0000256" key="8">
    <source>
        <dbReference type="ARBA" id="ARBA00023326"/>
    </source>
</evidence>
<dbReference type="PANTHER" id="PTHR31490">
    <property type="entry name" value="GLYCOSYL HYDROLASE"/>
    <property type="match status" value="1"/>
</dbReference>
<dbReference type="AlphaFoldDB" id="A0AAU8JID7"/>
<dbReference type="InterPro" id="IPR001000">
    <property type="entry name" value="GH10_dom"/>
</dbReference>
<evidence type="ECO:0000256" key="2">
    <source>
        <dbReference type="ARBA" id="ARBA00007495"/>
    </source>
</evidence>
<evidence type="ECO:0000259" key="10">
    <source>
        <dbReference type="PROSITE" id="PS51760"/>
    </source>
</evidence>
<evidence type="ECO:0000256" key="5">
    <source>
        <dbReference type="ARBA" id="ARBA00022801"/>
    </source>
</evidence>
<evidence type="ECO:0000256" key="4">
    <source>
        <dbReference type="ARBA" id="ARBA00022729"/>
    </source>
</evidence>
<dbReference type="EMBL" id="CP159837">
    <property type="protein sequence ID" value="XCM38491.1"/>
    <property type="molecule type" value="Genomic_DNA"/>
</dbReference>
<dbReference type="EC" id="3.2.1.8" evidence="9"/>
<evidence type="ECO:0000256" key="9">
    <source>
        <dbReference type="RuleBase" id="RU361174"/>
    </source>
</evidence>
<evidence type="ECO:0000313" key="11">
    <source>
        <dbReference type="EMBL" id="XCM38491.1"/>
    </source>
</evidence>
<keyword evidence="4" id="KW-0732">Signal</keyword>
<feature type="domain" description="GH10" evidence="10">
    <location>
        <begin position="36"/>
        <end position="354"/>
    </location>
</feature>
<comment type="similarity">
    <text evidence="2 9">Belongs to the glycosyl hydrolase 10 (cellulase F) family.</text>
</comment>
<sequence>MKHLFLMRVVTKVILLAIAIASVCLIANPVPGTQLEIPSTSLRSLASQQGFLIGSAVGDKILEKDWQYREVLAREFNSLTTENEVKFIIVHPERDRYDFTRPDALVKFAQDHNMTMRGHTIVWFHSLPRWLTENQFTRDEMKEILRDHIQTLVGHYRGQVQHWDVVNEPLGSDGSLRDNLWMRAIGPEYIDLAFRWAHEADPDAKLYLSEYGEGLNSKADSLYLLAKELKERGVSIDGVGFQTHIGFLSANDPKEVAENMKRFNEIGLEIVITEMDVPVTQFSGTLEEKLAQQADIYRYFLRICLEAPNCNTLNMWGFTDRYTWLKSFLGTVKDPLIFDFNYRPKRAYYAMTEELKSHLNKSN</sequence>
<reference evidence="11" key="1">
    <citation type="submission" date="2024-07" db="EMBL/GenBank/DDBJ databases">
        <authorList>
            <person name="Kim Y.J."/>
            <person name="Jeong J.Y."/>
        </authorList>
    </citation>
    <scope>NUCLEOTIDE SEQUENCE</scope>
    <source>
        <strain evidence="11">GIHE-MW2</strain>
    </source>
</reference>
<dbReference type="PRINTS" id="PR00134">
    <property type="entry name" value="GLHYDRLASE10"/>
</dbReference>
<evidence type="ECO:0000256" key="1">
    <source>
        <dbReference type="ARBA" id="ARBA00000681"/>
    </source>
</evidence>
<keyword evidence="7 9" id="KW-0326">Glycosidase</keyword>
<dbReference type="InterPro" id="IPR044846">
    <property type="entry name" value="GH10"/>
</dbReference>
<dbReference type="Gene3D" id="3.20.20.80">
    <property type="entry name" value="Glycosidases"/>
    <property type="match status" value="1"/>
</dbReference>
<keyword evidence="6 9" id="KW-0119">Carbohydrate metabolism</keyword>
<evidence type="ECO:0000256" key="6">
    <source>
        <dbReference type="ARBA" id="ARBA00023277"/>
    </source>
</evidence>
<dbReference type="PROSITE" id="PS51760">
    <property type="entry name" value="GH10_2"/>
    <property type="match status" value="1"/>
</dbReference>
<gene>
    <name evidence="11" type="ORF">ABWT76_001344</name>
</gene>
<dbReference type="SUPFAM" id="SSF51445">
    <property type="entry name" value="(Trans)glycosidases"/>
    <property type="match status" value="1"/>
</dbReference>
<dbReference type="GO" id="GO:0045493">
    <property type="term" value="P:xylan catabolic process"/>
    <property type="evidence" value="ECO:0007669"/>
    <property type="project" value="UniProtKB-KW"/>
</dbReference>
<name>A0AAU8JID7_9CYAN</name>
<evidence type="ECO:0000256" key="7">
    <source>
        <dbReference type="ARBA" id="ARBA00023295"/>
    </source>
</evidence>
<dbReference type="PANTHER" id="PTHR31490:SF88">
    <property type="entry name" value="BETA-XYLANASE"/>
    <property type="match status" value="1"/>
</dbReference>
<keyword evidence="8 9" id="KW-0624">Polysaccharide degradation</keyword>
<dbReference type="RefSeq" id="WP_354635826.1">
    <property type="nucleotide sequence ID" value="NZ_CP159837.1"/>
</dbReference>
<organism evidence="11">
    <name type="scientific">Planktothricoides raciborskii GIHE-MW2</name>
    <dbReference type="NCBI Taxonomy" id="2792601"/>
    <lineage>
        <taxon>Bacteria</taxon>
        <taxon>Bacillati</taxon>
        <taxon>Cyanobacteriota</taxon>
        <taxon>Cyanophyceae</taxon>
        <taxon>Oscillatoriophycideae</taxon>
        <taxon>Oscillatoriales</taxon>
        <taxon>Oscillatoriaceae</taxon>
        <taxon>Planktothricoides</taxon>
    </lineage>
</organism>
<keyword evidence="5 9" id="KW-0378">Hydrolase</keyword>
<comment type="catalytic activity">
    <reaction evidence="1 9">
        <text>Endohydrolysis of (1-&gt;4)-beta-D-xylosidic linkages in xylans.</text>
        <dbReference type="EC" id="3.2.1.8"/>
    </reaction>
</comment>
<proteinExistence type="inferred from homology"/>
<dbReference type="InterPro" id="IPR017853">
    <property type="entry name" value="GH"/>
</dbReference>
<dbReference type="SMART" id="SM00633">
    <property type="entry name" value="Glyco_10"/>
    <property type="match status" value="1"/>
</dbReference>
<dbReference type="GO" id="GO:0031176">
    <property type="term" value="F:endo-1,4-beta-xylanase activity"/>
    <property type="evidence" value="ECO:0007669"/>
    <property type="project" value="UniProtKB-EC"/>
</dbReference>
<keyword evidence="3" id="KW-0858">Xylan degradation</keyword>